<dbReference type="GO" id="GO:0000172">
    <property type="term" value="C:ribonuclease MRP complex"/>
    <property type="evidence" value="ECO:0007669"/>
    <property type="project" value="InterPro"/>
</dbReference>
<dbReference type="GO" id="GO:0005634">
    <property type="term" value="C:nucleus"/>
    <property type="evidence" value="ECO:0007669"/>
    <property type="project" value="UniProtKB-SubCell"/>
</dbReference>
<dbReference type="EMBL" id="RRYP01012675">
    <property type="protein sequence ID" value="TNV76955.1"/>
    <property type="molecule type" value="Genomic_DNA"/>
</dbReference>
<dbReference type="SMART" id="SM00538">
    <property type="entry name" value="POP4"/>
    <property type="match status" value="1"/>
</dbReference>
<dbReference type="GO" id="GO:0006364">
    <property type="term" value="P:rRNA processing"/>
    <property type="evidence" value="ECO:0007669"/>
    <property type="project" value="TreeGrafter"/>
</dbReference>
<dbReference type="OrthoDB" id="124041at2759"/>
<dbReference type="Proteomes" id="UP000785679">
    <property type="component" value="Unassembled WGS sequence"/>
</dbReference>
<dbReference type="InterPro" id="IPR002730">
    <property type="entry name" value="Rpp29/RNP1"/>
</dbReference>
<protein>
    <submittedName>
        <fullName evidence="3">Uncharacterized protein</fullName>
    </submittedName>
</protein>
<dbReference type="PANTHER" id="PTHR13348:SF0">
    <property type="entry name" value="RIBONUCLEASE P PROTEIN SUBUNIT P29"/>
    <property type="match status" value="1"/>
</dbReference>
<dbReference type="SMR" id="A0A8J8T029"/>
<name>A0A8J8T029_HALGN</name>
<accession>A0A8J8T029</accession>
<sequence>MKQLEKLHQSRAETQLQYETITKLNKLWNEYIATLLGKDDPQNPSHIASICGKIVKADLCGAEVTVSNAKNDTTIGLTGIVVRESVRCLFIINEQNEVKNLIKAGTVFEVKVKSGEGKVFGIRIWGDNIIHLGSERTKVRFKQKFALDLY</sequence>
<dbReference type="GO" id="GO:0001682">
    <property type="term" value="P:tRNA 5'-leader removal"/>
    <property type="evidence" value="ECO:0007669"/>
    <property type="project" value="InterPro"/>
</dbReference>
<dbReference type="SUPFAM" id="SSF101744">
    <property type="entry name" value="Rof/RNase P subunit-like"/>
    <property type="match status" value="1"/>
</dbReference>
<dbReference type="Pfam" id="PF01868">
    <property type="entry name" value="RNase_P-MRP_p29"/>
    <property type="match status" value="1"/>
</dbReference>
<dbReference type="GO" id="GO:0030677">
    <property type="term" value="C:ribonuclease P complex"/>
    <property type="evidence" value="ECO:0007669"/>
    <property type="project" value="InterPro"/>
</dbReference>
<evidence type="ECO:0000256" key="2">
    <source>
        <dbReference type="ARBA" id="ARBA00006181"/>
    </source>
</evidence>
<comment type="subcellular location">
    <subcellularLocation>
        <location evidence="1">Nucleus</location>
    </subcellularLocation>
</comment>
<dbReference type="AlphaFoldDB" id="A0A8J8T029"/>
<dbReference type="GO" id="GO:0033204">
    <property type="term" value="F:ribonuclease P RNA binding"/>
    <property type="evidence" value="ECO:0007669"/>
    <property type="project" value="InterPro"/>
</dbReference>
<comment type="similarity">
    <text evidence="2">Belongs to the eukaryotic/archaeal RNase P protein component 1 family.</text>
</comment>
<reference evidence="3" key="1">
    <citation type="submission" date="2019-06" db="EMBL/GenBank/DDBJ databases">
        <authorList>
            <person name="Zheng W."/>
        </authorList>
    </citation>
    <scope>NUCLEOTIDE SEQUENCE</scope>
    <source>
        <strain evidence="3">QDHG01</strain>
    </source>
</reference>
<dbReference type="PANTHER" id="PTHR13348">
    <property type="entry name" value="RIBONUCLEASE P SUBUNIT P29"/>
    <property type="match status" value="1"/>
</dbReference>
<dbReference type="InterPro" id="IPR023534">
    <property type="entry name" value="Rof/RNase_P-like"/>
</dbReference>
<dbReference type="InterPro" id="IPR036980">
    <property type="entry name" value="RNase_P/MRP_Rpp29_sf"/>
</dbReference>
<keyword evidence="4" id="KW-1185">Reference proteome</keyword>
<proteinExistence type="inferred from homology"/>
<evidence type="ECO:0000313" key="3">
    <source>
        <dbReference type="EMBL" id="TNV76955.1"/>
    </source>
</evidence>
<evidence type="ECO:0000313" key="4">
    <source>
        <dbReference type="Proteomes" id="UP000785679"/>
    </source>
</evidence>
<dbReference type="Gene3D" id="2.30.30.210">
    <property type="entry name" value="Ribonuclease P/MRP, subunit p29"/>
    <property type="match status" value="1"/>
</dbReference>
<dbReference type="InterPro" id="IPR016848">
    <property type="entry name" value="RNase_P/MRP_Rpp29-subunit"/>
</dbReference>
<comment type="caution">
    <text evidence="3">The sequence shown here is derived from an EMBL/GenBank/DDBJ whole genome shotgun (WGS) entry which is preliminary data.</text>
</comment>
<gene>
    <name evidence="3" type="ORF">FGO68_gene15655</name>
</gene>
<evidence type="ECO:0000256" key="1">
    <source>
        <dbReference type="ARBA" id="ARBA00004123"/>
    </source>
</evidence>
<organism evidence="3 4">
    <name type="scientific">Halteria grandinella</name>
    <dbReference type="NCBI Taxonomy" id="5974"/>
    <lineage>
        <taxon>Eukaryota</taxon>
        <taxon>Sar</taxon>
        <taxon>Alveolata</taxon>
        <taxon>Ciliophora</taxon>
        <taxon>Intramacronucleata</taxon>
        <taxon>Spirotrichea</taxon>
        <taxon>Stichotrichia</taxon>
        <taxon>Sporadotrichida</taxon>
        <taxon>Halteriidae</taxon>
        <taxon>Halteria</taxon>
    </lineage>
</organism>